<dbReference type="CDD" id="cd03801">
    <property type="entry name" value="GT4_PimA-like"/>
    <property type="match status" value="1"/>
</dbReference>
<name>A0AB39KX17_9CAUL</name>
<dbReference type="EMBL" id="CP158375">
    <property type="protein sequence ID" value="XDO98500.1"/>
    <property type="molecule type" value="Genomic_DNA"/>
</dbReference>
<dbReference type="GO" id="GO:0016757">
    <property type="term" value="F:glycosyltransferase activity"/>
    <property type="evidence" value="ECO:0007669"/>
    <property type="project" value="UniProtKB-KW"/>
</dbReference>
<evidence type="ECO:0000259" key="1">
    <source>
        <dbReference type="Pfam" id="PF00534"/>
    </source>
</evidence>
<dbReference type="SUPFAM" id="SSF53756">
    <property type="entry name" value="UDP-Glycosyltransferase/glycogen phosphorylase"/>
    <property type="match status" value="1"/>
</dbReference>
<dbReference type="Gene3D" id="3.40.50.2000">
    <property type="entry name" value="Glycogen Phosphorylase B"/>
    <property type="match status" value="1"/>
</dbReference>
<dbReference type="InterPro" id="IPR001296">
    <property type="entry name" value="Glyco_trans_1"/>
</dbReference>
<organism evidence="2">
    <name type="scientific">Caulobacter sp. 73W</name>
    <dbReference type="NCBI Taxonomy" id="3161137"/>
    <lineage>
        <taxon>Bacteria</taxon>
        <taxon>Pseudomonadati</taxon>
        <taxon>Pseudomonadota</taxon>
        <taxon>Alphaproteobacteria</taxon>
        <taxon>Caulobacterales</taxon>
        <taxon>Caulobacteraceae</taxon>
        <taxon>Caulobacter</taxon>
    </lineage>
</organism>
<accession>A0AB39KX17</accession>
<dbReference type="PANTHER" id="PTHR12526:SF635">
    <property type="entry name" value="GLYCOSYL TRANSFERASE GROUP 1"/>
    <property type="match status" value="1"/>
</dbReference>
<keyword evidence="2" id="KW-0328">Glycosyltransferase</keyword>
<feature type="domain" description="Glycosyl transferase family 1" evidence="1">
    <location>
        <begin position="174"/>
        <end position="323"/>
    </location>
</feature>
<sequence length="344" mass="37588">MKVLVVNNAAPFIRGGAEELADHLVRKLNAASGVQAELLRVPFAWAPRERLIDEIVLNQAFQLFNVDRVIGLKFPAYLIPHENKVLWLLHQFRQAYDLDIAGQSHLGDDPDGRAIRGAIQHADDQCFAACRRIFVNSPTTQGRLKKFNGFASEVLYPPLNDEELFQPGVYGDYIFAGGRVAPGKRQHLLIEAMALTQSGPRLIIAGPPESAEYAAELEALVERLDLGDRVALKFGFHPREDIARWAAGALACAYLPFDEDSVGYVTMEAFACAKAMLTVEDSGGLLEIVNSDTGAVVAPTAQALADGMVRLADPARARSLGAAAKSLWDEKGVTWDETIRRLLA</sequence>
<dbReference type="PANTHER" id="PTHR12526">
    <property type="entry name" value="GLYCOSYLTRANSFERASE"/>
    <property type="match status" value="1"/>
</dbReference>
<keyword evidence="2" id="KW-0808">Transferase</keyword>
<dbReference type="AlphaFoldDB" id="A0AB39KX17"/>
<proteinExistence type="predicted"/>
<gene>
    <name evidence="2" type="ORF">ABOZ73_08815</name>
</gene>
<reference evidence="2" key="1">
    <citation type="submission" date="2024-06" db="EMBL/GenBank/DDBJ databases">
        <title>Caulobacter inopinatus, sp. nov.</title>
        <authorList>
            <person name="Donachie S.P."/>
        </authorList>
    </citation>
    <scope>NUCLEOTIDE SEQUENCE</scope>
    <source>
        <strain evidence="2">73W</strain>
    </source>
</reference>
<dbReference type="EC" id="2.4.-.-" evidence="2"/>
<dbReference type="Pfam" id="PF00534">
    <property type="entry name" value="Glycos_transf_1"/>
    <property type="match status" value="1"/>
</dbReference>
<dbReference type="RefSeq" id="WP_369062375.1">
    <property type="nucleotide sequence ID" value="NZ_CP158375.1"/>
</dbReference>
<protein>
    <submittedName>
        <fullName evidence="2">Glycosyltransferase family 4 protein</fullName>
        <ecNumber evidence="2">2.4.-.-</ecNumber>
    </submittedName>
</protein>
<evidence type="ECO:0000313" key="2">
    <source>
        <dbReference type="EMBL" id="XDO98500.1"/>
    </source>
</evidence>